<evidence type="ECO:0000256" key="1">
    <source>
        <dbReference type="ARBA" id="ARBA00004429"/>
    </source>
</evidence>
<evidence type="ECO:0000256" key="8">
    <source>
        <dbReference type="ARBA" id="ARBA00023136"/>
    </source>
</evidence>
<dbReference type="InterPro" id="IPR001712">
    <property type="entry name" value="T3SS_FHIPEP"/>
</dbReference>
<dbReference type="STRING" id="1231339.Abci_002_093"/>
<protein>
    <submittedName>
        <fullName evidence="10">Flagellar biosynthesis protein FlhA</fullName>
    </submittedName>
    <submittedName>
        <fullName evidence="11">Translocation protein y4yR</fullName>
    </submittedName>
</protein>
<dbReference type="InterPro" id="IPR042196">
    <property type="entry name" value="FHIPEP_4"/>
</dbReference>
<dbReference type="GO" id="GO:0009306">
    <property type="term" value="P:protein secretion"/>
    <property type="evidence" value="ECO:0007669"/>
    <property type="project" value="InterPro"/>
</dbReference>
<dbReference type="Pfam" id="PF00771">
    <property type="entry name" value="FHIPEP"/>
    <property type="match status" value="1"/>
</dbReference>
<feature type="transmembrane region" description="Helical" evidence="9">
    <location>
        <begin position="115"/>
        <end position="139"/>
    </location>
</feature>
<dbReference type="InterPro" id="IPR042194">
    <property type="entry name" value="FHIPEP_1"/>
</dbReference>
<dbReference type="Proteomes" id="UP000321891">
    <property type="component" value="Unassembled WGS sequence"/>
</dbReference>
<dbReference type="Gene3D" id="3.40.50.12790">
    <property type="entry name" value="FHIPEP family, domain 4"/>
    <property type="match status" value="1"/>
</dbReference>
<evidence type="ECO:0000313" key="12">
    <source>
        <dbReference type="Proteomes" id="UP000032671"/>
    </source>
</evidence>
<comment type="caution">
    <text evidence="10">The sequence shown here is derived from an EMBL/GenBank/DDBJ whole genome shotgun (WGS) entry which is preliminary data.</text>
</comment>
<evidence type="ECO:0000256" key="2">
    <source>
        <dbReference type="ARBA" id="ARBA00008835"/>
    </source>
</evidence>
<dbReference type="GO" id="GO:0005886">
    <property type="term" value="C:plasma membrane"/>
    <property type="evidence" value="ECO:0007669"/>
    <property type="project" value="UniProtKB-SubCell"/>
</dbReference>
<dbReference type="NCBIfam" id="TIGR01399">
    <property type="entry name" value="hrcV"/>
    <property type="match status" value="1"/>
</dbReference>
<feature type="transmembrane region" description="Helical" evidence="9">
    <location>
        <begin position="309"/>
        <end position="329"/>
    </location>
</feature>
<keyword evidence="5" id="KW-0997">Cell inner membrane</keyword>
<dbReference type="InterPro" id="IPR006302">
    <property type="entry name" value="T3SS_HrcV"/>
</dbReference>
<comment type="similarity">
    <text evidence="2">Belongs to the FHIPEP (flagella/HR/invasion proteins export pore) family.</text>
</comment>
<name>A0A0D6N116_9PROT</name>
<sequence>MPSHTDAEKHPLHNFLIQLSRRQDLLLVALLVLTVGMMILPIPTMLADILIALNISIATVLMMVAVYISSPVMFSTLPVIILVTTAFRLALSITTSRMVLVEADAGEIIRTFGEFVISGNVVVGIVVYLIITIVQFLVITKGSERVAEVAARFSLDALPGRQMSIDTDLKNGDITQEEARSRRNKLQKESQLYGAMDGAMKFVKGDAIASLIIIVINLIGGIAIGCLQKGMTFSTALQTYSLLAVGDGLIAQIPALLISLTAGVVVTRVTHEDGGGNLGRDILQQISAEPLSLQVAAVVMGALALVPGFPAAVFLCFGCILGGASWLLLKRQKHELASAFARSANQNHTLITTLNVQVKLGHGFATQQEAAQKKINLRIQDLSEQMGLVLPPVQMTIDPRQDPNSFCIEVDTVPALLVPLDPVLFFVEETPTVLQELGIEFCRSPGPFGPETIGVSSSALPALQEAEVLTLSATDFICRTAEATLLAHAGQLMGIQETQSFVRRAEKLLPDLVREAGKVCPLPRMSDVLRLLLEERVALRNIRTIFEAVAEWSAKEQTTSGLVEQVRLALRRQICHQCSNQDKVLAAIGIDAPFENILRSLVQSGPQGRQIVLDPVSAKNLVETSRSFLAPCLLHNRKAVFLVAPDLRRPTSLLLRHSGFTIPVLSYDEVAPEFSVKLYGTLSQAIMSPSAAASHAA</sequence>
<keyword evidence="3" id="KW-0813">Transport</keyword>
<evidence type="ECO:0000256" key="4">
    <source>
        <dbReference type="ARBA" id="ARBA00022475"/>
    </source>
</evidence>
<feature type="transmembrane region" description="Helical" evidence="9">
    <location>
        <begin position="25"/>
        <end position="42"/>
    </location>
</feature>
<evidence type="ECO:0000256" key="9">
    <source>
        <dbReference type="SAM" id="Phobius"/>
    </source>
</evidence>
<dbReference type="PANTHER" id="PTHR30161:SF2">
    <property type="entry name" value="INVASION PROTEIN INVA"/>
    <property type="match status" value="1"/>
</dbReference>
<dbReference type="PIRSF" id="PIRSF005419">
    <property type="entry name" value="FlhA"/>
    <property type="match status" value="1"/>
</dbReference>
<keyword evidence="7 9" id="KW-1133">Transmembrane helix</keyword>
<gene>
    <name evidence="10" type="ORF">Abci_002_093</name>
    <name evidence="11" type="ORF">ACI01nite_21960</name>
</gene>
<accession>A0A6N3SRA2</accession>
<evidence type="ECO:0000313" key="10">
    <source>
        <dbReference type="EMBL" id="GAN59216.1"/>
    </source>
</evidence>
<dbReference type="InterPro" id="IPR042193">
    <property type="entry name" value="FHIPEP_3"/>
</dbReference>
<dbReference type="PANTHER" id="PTHR30161">
    <property type="entry name" value="FLAGELLAR EXPORT PROTEIN, MEMBRANE FLHA SUBUNIT-RELATED"/>
    <property type="match status" value="1"/>
</dbReference>
<dbReference type="PRINTS" id="PR00949">
    <property type="entry name" value="TYPE3IMAPROT"/>
</dbReference>
<dbReference type="Proteomes" id="UP000032671">
    <property type="component" value="Unassembled WGS sequence"/>
</dbReference>
<feature type="transmembrane region" description="Helical" evidence="9">
    <location>
        <begin position="207"/>
        <end position="227"/>
    </location>
</feature>
<comment type="subcellular location">
    <subcellularLocation>
        <location evidence="1">Cell inner membrane</location>
        <topology evidence="1">Multi-pass membrane protein</topology>
    </subcellularLocation>
</comment>
<feature type="transmembrane region" description="Helical" evidence="9">
    <location>
        <begin position="239"/>
        <end position="266"/>
    </location>
</feature>
<keyword evidence="4" id="KW-1003">Cell membrane</keyword>
<organism evidence="10 12">
    <name type="scientific">Acetobacter cibinongensis</name>
    <dbReference type="NCBI Taxonomy" id="146475"/>
    <lineage>
        <taxon>Bacteria</taxon>
        <taxon>Pseudomonadati</taxon>
        <taxon>Pseudomonadota</taxon>
        <taxon>Alphaproteobacteria</taxon>
        <taxon>Acetobacterales</taxon>
        <taxon>Acetobacteraceae</taxon>
        <taxon>Acetobacter</taxon>
    </lineage>
</organism>
<reference evidence="10 12" key="1">
    <citation type="submission" date="2012-11" db="EMBL/GenBank/DDBJ databases">
        <title>Whole genome sequence of Acetobacter cibinongensis 4H-1.</title>
        <authorList>
            <person name="Azuma Y."/>
            <person name="Higashiura N."/>
            <person name="Hirakawa H."/>
            <person name="Matsushita K."/>
        </authorList>
    </citation>
    <scope>NUCLEOTIDE SEQUENCE [LARGE SCALE GENOMIC DNA]</scope>
    <source>
        <strain evidence="10 12">4H-1</strain>
    </source>
</reference>
<dbReference type="EMBL" id="BJVU01000010">
    <property type="protein sequence ID" value="GEL59594.1"/>
    <property type="molecule type" value="Genomic_DNA"/>
</dbReference>
<reference evidence="11 13" key="2">
    <citation type="submission" date="2019-07" db="EMBL/GenBank/DDBJ databases">
        <title>Whole genome shotgun sequence of Acetobacter cibinongensis NBRC 16605.</title>
        <authorList>
            <person name="Hosoyama A."/>
            <person name="Uohara A."/>
            <person name="Ohji S."/>
            <person name="Ichikawa N."/>
        </authorList>
    </citation>
    <scope>NUCLEOTIDE SEQUENCE [LARGE SCALE GENOMIC DNA]</scope>
    <source>
        <strain evidence="11 13">NBRC 16605</strain>
    </source>
</reference>
<keyword evidence="6 9" id="KW-0812">Transmembrane</keyword>
<keyword evidence="10" id="KW-0969">Cilium</keyword>
<evidence type="ECO:0000256" key="7">
    <source>
        <dbReference type="ARBA" id="ARBA00022989"/>
    </source>
</evidence>
<evidence type="ECO:0000313" key="13">
    <source>
        <dbReference type="Proteomes" id="UP000321891"/>
    </source>
</evidence>
<evidence type="ECO:0000256" key="3">
    <source>
        <dbReference type="ARBA" id="ARBA00022448"/>
    </source>
</evidence>
<dbReference type="RefSeq" id="WP_048837312.1">
    <property type="nucleotide sequence ID" value="NZ_BAMV01000002.1"/>
</dbReference>
<keyword evidence="8 9" id="KW-0472">Membrane</keyword>
<dbReference type="AlphaFoldDB" id="A0A0D6N116"/>
<proteinExistence type="inferred from homology"/>
<accession>A0A0D6N116</accession>
<keyword evidence="13" id="KW-1185">Reference proteome</keyword>
<evidence type="ECO:0000256" key="5">
    <source>
        <dbReference type="ARBA" id="ARBA00022519"/>
    </source>
</evidence>
<dbReference type="Gene3D" id="3.40.30.60">
    <property type="entry name" value="FHIPEP family, domain 1"/>
    <property type="match status" value="1"/>
</dbReference>
<evidence type="ECO:0000313" key="11">
    <source>
        <dbReference type="EMBL" id="GEL59594.1"/>
    </source>
</evidence>
<dbReference type="Gene3D" id="1.10.8.540">
    <property type="entry name" value="FHIPEP family, domain 3"/>
    <property type="match status" value="1"/>
</dbReference>
<keyword evidence="10" id="KW-0282">Flagellum</keyword>
<dbReference type="EMBL" id="BAMV01000002">
    <property type="protein sequence ID" value="GAN59216.1"/>
    <property type="molecule type" value="Genomic_DNA"/>
</dbReference>
<evidence type="ECO:0000256" key="6">
    <source>
        <dbReference type="ARBA" id="ARBA00022692"/>
    </source>
</evidence>
<keyword evidence="10" id="KW-0966">Cell projection</keyword>